<organism evidence="5 6">
    <name type="scientific">Kibdelosporangium aridum</name>
    <dbReference type="NCBI Taxonomy" id="2030"/>
    <lineage>
        <taxon>Bacteria</taxon>
        <taxon>Bacillati</taxon>
        <taxon>Actinomycetota</taxon>
        <taxon>Actinomycetes</taxon>
        <taxon>Pseudonocardiales</taxon>
        <taxon>Pseudonocardiaceae</taxon>
        <taxon>Kibdelosporangium</taxon>
    </lineage>
</organism>
<proteinExistence type="predicted"/>
<dbReference type="RefSeq" id="WP_200825820.1">
    <property type="nucleotide sequence ID" value="NZ_FWXV01000007.1"/>
</dbReference>
<dbReference type="Pfam" id="PF01048">
    <property type="entry name" value="PNP_UDP_1"/>
    <property type="match status" value="1"/>
</dbReference>
<gene>
    <name evidence="5" type="ORF">SAMN05661093_06998</name>
</gene>
<dbReference type="SUPFAM" id="SSF53167">
    <property type="entry name" value="Purine and uridine phosphorylases"/>
    <property type="match status" value="1"/>
</dbReference>
<dbReference type="Gene3D" id="3.40.50.1580">
    <property type="entry name" value="Nucleoside phosphorylase domain"/>
    <property type="match status" value="1"/>
</dbReference>
<dbReference type="GO" id="GO:0004850">
    <property type="term" value="F:uridine phosphorylase activity"/>
    <property type="evidence" value="ECO:0007669"/>
    <property type="project" value="UniProtKB-EC"/>
</dbReference>
<dbReference type="InterPro" id="IPR035994">
    <property type="entry name" value="Nucleoside_phosphorylase_sf"/>
</dbReference>
<evidence type="ECO:0000313" key="5">
    <source>
        <dbReference type="EMBL" id="SMD21714.1"/>
    </source>
</evidence>
<dbReference type="AlphaFoldDB" id="A0A1W2FIZ5"/>
<keyword evidence="6" id="KW-1185">Reference proteome</keyword>
<dbReference type="EMBL" id="FWXV01000007">
    <property type="protein sequence ID" value="SMD21714.1"/>
    <property type="molecule type" value="Genomic_DNA"/>
</dbReference>
<accession>A0A1W2FIZ5</accession>
<sequence length="251" mass="26610">MDLPLLQYDPTGVGMYAPTAPKLSEPWPERAVLCFFHEQIAALHEQGAARLAGRFSVEMGGHGIYITEDSAGEPVAVFHPTVGAPSAVHHLERVIAAGVRSIVVCGGTGALVSLAMGHVVVPTGSIRDEGTSFHYAPAGSSIEADPEVVTALTVFLEEQSVPHAVGLTWTTDAPFRETPSKVAMRRDQGCLVVEMEASALVAAARFRGVKLGLMLYAGDDLSGQTWDLRNWTASDARAKLLPLAIEASGRI</sequence>
<dbReference type="PANTHER" id="PTHR43691:SF11">
    <property type="entry name" value="FI09636P-RELATED"/>
    <property type="match status" value="1"/>
</dbReference>
<dbReference type="Proteomes" id="UP000192674">
    <property type="component" value="Unassembled WGS sequence"/>
</dbReference>
<evidence type="ECO:0000259" key="4">
    <source>
        <dbReference type="Pfam" id="PF01048"/>
    </source>
</evidence>
<dbReference type="GO" id="GO:0006152">
    <property type="term" value="P:purine nucleoside catabolic process"/>
    <property type="evidence" value="ECO:0007669"/>
    <property type="project" value="TreeGrafter"/>
</dbReference>
<dbReference type="GO" id="GO:0004731">
    <property type="term" value="F:purine-nucleoside phosphorylase activity"/>
    <property type="evidence" value="ECO:0007669"/>
    <property type="project" value="TreeGrafter"/>
</dbReference>
<dbReference type="InterPro" id="IPR000845">
    <property type="entry name" value="Nucleoside_phosphorylase_d"/>
</dbReference>
<dbReference type="PANTHER" id="PTHR43691">
    <property type="entry name" value="URIDINE PHOSPHORYLASE"/>
    <property type="match status" value="1"/>
</dbReference>
<evidence type="ECO:0000256" key="3">
    <source>
        <dbReference type="ARBA" id="ARBA00048447"/>
    </source>
</evidence>
<dbReference type="EC" id="2.4.2.3" evidence="1"/>
<evidence type="ECO:0000256" key="1">
    <source>
        <dbReference type="ARBA" id="ARBA00011888"/>
    </source>
</evidence>
<evidence type="ECO:0000313" key="6">
    <source>
        <dbReference type="Proteomes" id="UP000192674"/>
    </source>
</evidence>
<evidence type="ECO:0000256" key="2">
    <source>
        <dbReference type="ARBA" id="ARBA00021980"/>
    </source>
</evidence>
<dbReference type="CDD" id="cd09007">
    <property type="entry name" value="NP-I_spr0068"/>
    <property type="match status" value="1"/>
</dbReference>
<protein>
    <recommendedName>
        <fullName evidence="2">Uridine phosphorylase</fullName>
        <ecNumber evidence="1">2.4.2.3</ecNumber>
    </recommendedName>
</protein>
<comment type="catalytic activity">
    <reaction evidence="3">
        <text>uridine + phosphate = alpha-D-ribose 1-phosphate + uracil</text>
        <dbReference type="Rhea" id="RHEA:24388"/>
        <dbReference type="ChEBI" id="CHEBI:16704"/>
        <dbReference type="ChEBI" id="CHEBI:17568"/>
        <dbReference type="ChEBI" id="CHEBI:43474"/>
        <dbReference type="ChEBI" id="CHEBI:57720"/>
        <dbReference type="EC" id="2.4.2.3"/>
    </reaction>
</comment>
<name>A0A1W2FIZ5_KIBAR</name>
<dbReference type="GO" id="GO:0005829">
    <property type="term" value="C:cytosol"/>
    <property type="evidence" value="ECO:0007669"/>
    <property type="project" value="TreeGrafter"/>
</dbReference>
<feature type="domain" description="Nucleoside phosphorylase" evidence="4">
    <location>
        <begin position="30"/>
        <end position="232"/>
    </location>
</feature>
<reference evidence="5 6" key="1">
    <citation type="submission" date="2017-04" db="EMBL/GenBank/DDBJ databases">
        <authorList>
            <person name="Afonso C.L."/>
            <person name="Miller P.J."/>
            <person name="Scott M.A."/>
            <person name="Spackman E."/>
            <person name="Goraichik I."/>
            <person name="Dimitrov K.M."/>
            <person name="Suarez D.L."/>
            <person name="Swayne D.E."/>
        </authorList>
    </citation>
    <scope>NUCLEOTIDE SEQUENCE [LARGE SCALE GENOMIC DNA]</scope>
    <source>
        <strain evidence="5 6">DSM 43828</strain>
    </source>
</reference>